<protein>
    <submittedName>
        <fullName evidence="6">DsbA family protein</fullName>
    </submittedName>
</protein>
<comment type="caution">
    <text evidence="6">The sequence shown here is derived from an EMBL/GenBank/DDBJ whole genome shotgun (WGS) entry which is preliminary data.</text>
</comment>
<dbReference type="PANTHER" id="PTHR13887">
    <property type="entry name" value="GLUTATHIONE S-TRANSFERASE KAPPA"/>
    <property type="match status" value="1"/>
</dbReference>
<dbReference type="CDD" id="cd03023">
    <property type="entry name" value="DsbA_Com1_like"/>
    <property type="match status" value="1"/>
</dbReference>
<organism evidence="6 7">
    <name type="scientific">Novosphingobium aquae</name>
    <dbReference type="NCBI Taxonomy" id="3133435"/>
    <lineage>
        <taxon>Bacteria</taxon>
        <taxon>Pseudomonadati</taxon>
        <taxon>Pseudomonadota</taxon>
        <taxon>Alphaproteobacteria</taxon>
        <taxon>Sphingomonadales</taxon>
        <taxon>Sphingomonadaceae</taxon>
        <taxon>Novosphingobium</taxon>
    </lineage>
</organism>
<dbReference type="PANTHER" id="PTHR13887:SF14">
    <property type="entry name" value="DISULFIDE BOND FORMATION PROTEIN D"/>
    <property type="match status" value="1"/>
</dbReference>
<evidence type="ECO:0000256" key="3">
    <source>
        <dbReference type="ARBA" id="ARBA00023157"/>
    </source>
</evidence>
<gene>
    <name evidence="6" type="ORF">WG900_19535</name>
</gene>
<proteinExistence type="predicted"/>
<dbReference type="Pfam" id="PF18312">
    <property type="entry name" value="ScsC_N"/>
    <property type="match status" value="1"/>
</dbReference>
<accession>A0ABU8SDP9</accession>
<evidence type="ECO:0000256" key="4">
    <source>
        <dbReference type="ARBA" id="ARBA00023284"/>
    </source>
</evidence>
<dbReference type="Proteomes" id="UP001379235">
    <property type="component" value="Unassembled WGS sequence"/>
</dbReference>
<dbReference type="RefSeq" id="WP_339969962.1">
    <property type="nucleotide sequence ID" value="NZ_JBBHJY010000014.1"/>
</dbReference>
<dbReference type="InterPro" id="IPR036249">
    <property type="entry name" value="Thioredoxin-like_sf"/>
</dbReference>
<keyword evidence="3" id="KW-1015">Disulfide bond</keyword>
<evidence type="ECO:0000259" key="5">
    <source>
        <dbReference type="PROSITE" id="PS51352"/>
    </source>
</evidence>
<keyword evidence="4" id="KW-0676">Redox-active center</keyword>
<evidence type="ECO:0000256" key="2">
    <source>
        <dbReference type="ARBA" id="ARBA00023002"/>
    </source>
</evidence>
<evidence type="ECO:0000313" key="6">
    <source>
        <dbReference type="EMBL" id="MEJ6012102.1"/>
    </source>
</evidence>
<dbReference type="Pfam" id="PF01323">
    <property type="entry name" value="DSBA"/>
    <property type="match status" value="1"/>
</dbReference>
<evidence type="ECO:0000256" key="1">
    <source>
        <dbReference type="ARBA" id="ARBA00022729"/>
    </source>
</evidence>
<reference evidence="6 7" key="1">
    <citation type="submission" date="2024-03" db="EMBL/GenBank/DDBJ databases">
        <authorList>
            <person name="Jo J.-H."/>
        </authorList>
    </citation>
    <scope>NUCLEOTIDE SEQUENCE [LARGE SCALE GENOMIC DNA]</scope>
    <source>
        <strain evidence="6 7">AS3R-12</strain>
    </source>
</reference>
<feature type="domain" description="Thioredoxin" evidence="5">
    <location>
        <begin position="68"/>
        <end position="251"/>
    </location>
</feature>
<sequence>MSESQNPRRTLLIAIACVAAGLGLGWGSQQWRAASDPASSLSGGERAAIEQVVHDYLIEHPEVLPKAMEALQRKENASALSGIRGDVTKEWPGQVLGNPAGKITLVEFTDFACTYCRQSEADVDALVRANPELKVVIRQLPILSPESADAAKWGMAAAEQGKYSAFHHAMYAAGKPDARTIEAAARAAGLDMARAQKVIADPRVEAELGRNIELARQLGFNGTPSWVIGDALLSGAVGKERLQAAIKDSQS</sequence>
<keyword evidence="1" id="KW-0732">Signal</keyword>
<dbReference type="InterPro" id="IPR001853">
    <property type="entry name" value="DSBA-like_thioredoxin_dom"/>
</dbReference>
<dbReference type="Gene3D" id="3.40.30.10">
    <property type="entry name" value="Glutaredoxin"/>
    <property type="match status" value="1"/>
</dbReference>
<dbReference type="PROSITE" id="PS51352">
    <property type="entry name" value="THIOREDOXIN_2"/>
    <property type="match status" value="1"/>
</dbReference>
<name>A0ABU8SDP9_9SPHN</name>
<dbReference type="InterPro" id="IPR041205">
    <property type="entry name" value="ScsC_N"/>
</dbReference>
<keyword evidence="2" id="KW-0560">Oxidoreductase</keyword>
<evidence type="ECO:0000313" key="7">
    <source>
        <dbReference type="Proteomes" id="UP001379235"/>
    </source>
</evidence>
<dbReference type="SUPFAM" id="SSF52833">
    <property type="entry name" value="Thioredoxin-like"/>
    <property type="match status" value="1"/>
</dbReference>
<dbReference type="InterPro" id="IPR013766">
    <property type="entry name" value="Thioredoxin_domain"/>
</dbReference>
<keyword evidence="7" id="KW-1185">Reference proteome</keyword>
<dbReference type="EMBL" id="JBBHJY010000014">
    <property type="protein sequence ID" value="MEJ6012102.1"/>
    <property type="molecule type" value="Genomic_DNA"/>
</dbReference>